<evidence type="ECO:0000313" key="1">
    <source>
        <dbReference type="EMBL" id="MBB4147956.1"/>
    </source>
</evidence>
<gene>
    <name evidence="1" type="ORF">GGQ90_001734</name>
</gene>
<reference evidence="1 2" key="1">
    <citation type="submission" date="2020-08" db="EMBL/GenBank/DDBJ databases">
        <title>Genomic Encyclopedia of Type Strains, Phase IV (KMG-IV): sequencing the most valuable type-strain genomes for metagenomic binning, comparative biology and taxonomic classification.</title>
        <authorList>
            <person name="Goeker M."/>
        </authorList>
    </citation>
    <scope>NUCLEOTIDE SEQUENCE [LARGE SCALE GENOMIC DNA]</scope>
    <source>
        <strain evidence="1 2">DSM 19371</strain>
    </source>
</reference>
<proteinExistence type="predicted"/>
<sequence length="73" mass="7738">MTGSTLATAVEDARIAAEIAATVNAAGFDPTLADDLTCAAVARLNTMVRNYHAECDRLALGWERRVADLGDLM</sequence>
<organism evidence="1 2">
    <name type="scientific">Sphingobium scionense</name>
    <dbReference type="NCBI Taxonomy" id="1404341"/>
    <lineage>
        <taxon>Bacteria</taxon>
        <taxon>Pseudomonadati</taxon>
        <taxon>Pseudomonadota</taxon>
        <taxon>Alphaproteobacteria</taxon>
        <taxon>Sphingomonadales</taxon>
        <taxon>Sphingomonadaceae</taxon>
        <taxon>Sphingobium</taxon>
    </lineage>
</organism>
<keyword evidence="2" id="KW-1185">Reference proteome</keyword>
<accession>A0A7W6LRF3</accession>
<name>A0A7W6LRF3_9SPHN</name>
<comment type="caution">
    <text evidence="1">The sequence shown here is derived from an EMBL/GenBank/DDBJ whole genome shotgun (WGS) entry which is preliminary data.</text>
</comment>
<dbReference type="RefSeq" id="WP_188081748.1">
    <property type="nucleotide sequence ID" value="NZ_JACIEU010000006.1"/>
</dbReference>
<protein>
    <submittedName>
        <fullName evidence="1">Uncharacterized protein</fullName>
    </submittedName>
</protein>
<dbReference type="Proteomes" id="UP000590524">
    <property type="component" value="Unassembled WGS sequence"/>
</dbReference>
<dbReference type="EMBL" id="JACIEU010000006">
    <property type="protein sequence ID" value="MBB4147956.1"/>
    <property type="molecule type" value="Genomic_DNA"/>
</dbReference>
<evidence type="ECO:0000313" key="2">
    <source>
        <dbReference type="Proteomes" id="UP000590524"/>
    </source>
</evidence>
<dbReference type="AlphaFoldDB" id="A0A7W6LRF3"/>